<dbReference type="AlphaFoldDB" id="A0A4Y2N0Y5"/>
<name>A0A4Y2N0Y5_ARAVE</name>
<organism evidence="1 2">
    <name type="scientific">Araneus ventricosus</name>
    <name type="common">Orbweaver spider</name>
    <name type="synonym">Epeira ventricosa</name>
    <dbReference type="NCBI Taxonomy" id="182803"/>
    <lineage>
        <taxon>Eukaryota</taxon>
        <taxon>Metazoa</taxon>
        <taxon>Ecdysozoa</taxon>
        <taxon>Arthropoda</taxon>
        <taxon>Chelicerata</taxon>
        <taxon>Arachnida</taxon>
        <taxon>Araneae</taxon>
        <taxon>Araneomorphae</taxon>
        <taxon>Entelegynae</taxon>
        <taxon>Araneoidea</taxon>
        <taxon>Araneidae</taxon>
        <taxon>Araneus</taxon>
    </lineage>
</organism>
<dbReference type="Proteomes" id="UP000499080">
    <property type="component" value="Unassembled WGS sequence"/>
</dbReference>
<evidence type="ECO:0000313" key="2">
    <source>
        <dbReference type="Proteomes" id="UP000499080"/>
    </source>
</evidence>
<evidence type="ECO:0000313" key="1">
    <source>
        <dbReference type="EMBL" id="GBN32985.1"/>
    </source>
</evidence>
<keyword evidence="2" id="KW-1185">Reference proteome</keyword>
<sequence length="90" mass="10053">MKQLVDPRGALYQQLRHNKAITESHKRLRKISSLFLPFAHDENFPPQGGGMTYWRDIMERMGVGGVDLSETGMGEIFWVTASQKGDGGSS</sequence>
<protein>
    <submittedName>
        <fullName evidence="1">Uncharacterized protein</fullName>
    </submittedName>
</protein>
<reference evidence="1 2" key="1">
    <citation type="journal article" date="2019" name="Sci. Rep.">
        <title>Orb-weaving spider Araneus ventricosus genome elucidates the spidroin gene catalogue.</title>
        <authorList>
            <person name="Kono N."/>
            <person name="Nakamura H."/>
            <person name="Ohtoshi R."/>
            <person name="Moran D.A.P."/>
            <person name="Shinohara A."/>
            <person name="Yoshida Y."/>
            <person name="Fujiwara M."/>
            <person name="Mori M."/>
            <person name="Tomita M."/>
            <person name="Arakawa K."/>
        </authorList>
    </citation>
    <scope>NUCLEOTIDE SEQUENCE [LARGE SCALE GENOMIC DNA]</scope>
</reference>
<comment type="caution">
    <text evidence="1">The sequence shown here is derived from an EMBL/GenBank/DDBJ whole genome shotgun (WGS) entry which is preliminary data.</text>
</comment>
<accession>A0A4Y2N0Y5</accession>
<gene>
    <name evidence="1" type="ORF">AVEN_270995_1</name>
</gene>
<dbReference type="EMBL" id="BGPR01008318">
    <property type="protein sequence ID" value="GBN32985.1"/>
    <property type="molecule type" value="Genomic_DNA"/>
</dbReference>
<proteinExistence type="predicted"/>